<reference evidence="6 7" key="1">
    <citation type="submission" date="2023-05" db="EMBL/GenBank/DDBJ databases">
        <title>Streptantibioticus silvisoli sp. nov., acidotolerant actinomycetes 1 from pine litter.</title>
        <authorList>
            <person name="Swiecimska M."/>
            <person name="Golinska P."/>
            <person name="Sangal V."/>
            <person name="Wachnowicz B."/>
            <person name="Goodfellow M."/>
        </authorList>
    </citation>
    <scope>NUCLEOTIDE SEQUENCE [LARGE SCALE GENOMIC DNA]</scope>
    <source>
        <strain evidence="6 7">DSM 42109</strain>
    </source>
</reference>
<name>A0ABT6ZR68_9ACTN</name>
<dbReference type="Proteomes" id="UP001214441">
    <property type="component" value="Unassembled WGS sequence"/>
</dbReference>
<gene>
    <name evidence="6" type="ORF">NMN56_006150</name>
</gene>
<dbReference type="PANTHER" id="PTHR12526:SF627">
    <property type="entry name" value="D-RHAMNOSYLTRANSFERASE WBPZ"/>
    <property type="match status" value="1"/>
</dbReference>
<evidence type="ECO:0000256" key="2">
    <source>
        <dbReference type="ARBA" id="ARBA00022676"/>
    </source>
</evidence>
<dbReference type="Pfam" id="PF13579">
    <property type="entry name" value="Glyco_trans_4_4"/>
    <property type="match status" value="1"/>
</dbReference>
<dbReference type="InterPro" id="IPR028098">
    <property type="entry name" value="Glyco_trans_4-like_N"/>
</dbReference>
<dbReference type="Gene3D" id="3.40.50.2000">
    <property type="entry name" value="Glycogen Phosphorylase B"/>
    <property type="match status" value="2"/>
</dbReference>
<dbReference type="RefSeq" id="WP_274042722.1">
    <property type="nucleotide sequence ID" value="NZ_JANCPR020000005.1"/>
</dbReference>
<proteinExistence type="predicted"/>
<evidence type="ECO:0000313" key="6">
    <source>
        <dbReference type="EMBL" id="MDJ1131545.1"/>
    </source>
</evidence>
<dbReference type="PANTHER" id="PTHR12526">
    <property type="entry name" value="GLYCOSYLTRANSFERASE"/>
    <property type="match status" value="1"/>
</dbReference>
<feature type="domain" description="Glycosyl transferase family 1" evidence="4">
    <location>
        <begin position="202"/>
        <end position="358"/>
    </location>
</feature>
<sequence>MRRKKFTFLLHNAYAVGGTVRTTLNLASALADAGHSVEIASLNRHRETPRFATDPRVRLVPLVDLRDGAADRGSPQFAEPARDFPAADRRHAQYTRLHDLRVREHLIASRSDVVIGTRPGLNVYVALFGRRGALRLAQEHLRLEAHSAKLRAVLARHYRGLDAVITTTEADAAAYRARMRLPGVRIAAVPNIVPCRGLAAPDQPEPVIAAAGRLVPGKRFDLLIGAFAPVAAKHPAWTLRIYGGGPEKARLRQLIQDLELVGRVRLMGTRSPIEEEFARAALVVSSSDAESFGMTLVEAMRCRVPVISTDCPLGPAEIIHDGIDGCLVPKGDPRALTDAMLGLIGNEPRRRLMADAAQVSARRYDPGRIVAHYARLLAALPPHPALRALRRAAASAAHRARAARRSARAALRARTAVRTSTR</sequence>
<feature type="domain" description="Glycosyltransferase subfamily 4-like N-terminal" evidence="5">
    <location>
        <begin position="17"/>
        <end position="191"/>
    </location>
</feature>
<keyword evidence="2 6" id="KW-0328">Glycosyltransferase</keyword>
<keyword evidence="3 6" id="KW-0808">Transferase</keyword>
<dbReference type="EMBL" id="JANCPR020000005">
    <property type="protein sequence ID" value="MDJ1131545.1"/>
    <property type="molecule type" value="Genomic_DNA"/>
</dbReference>
<keyword evidence="7" id="KW-1185">Reference proteome</keyword>
<dbReference type="SUPFAM" id="SSF53756">
    <property type="entry name" value="UDP-Glycosyltransferase/glycogen phosphorylase"/>
    <property type="match status" value="1"/>
</dbReference>
<organism evidence="6 7">
    <name type="scientific">Streptomyces iconiensis</name>
    <dbReference type="NCBI Taxonomy" id="1384038"/>
    <lineage>
        <taxon>Bacteria</taxon>
        <taxon>Bacillati</taxon>
        <taxon>Actinomycetota</taxon>
        <taxon>Actinomycetes</taxon>
        <taxon>Kitasatosporales</taxon>
        <taxon>Streptomycetaceae</taxon>
        <taxon>Streptomyces</taxon>
    </lineage>
</organism>
<evidence type="ECO:0000313" key="7">
    <source>
        <dbReference type="Proteomes" id="UP001214441"/>
    </source>
</evidence>
<evidence type="ECO:0000259" key="5">
    <source>
        <dbReference type="Pfam" id="PF13579"/>
    </source>
</evidence>
<dbReference type="InterPro" id="IPR001296">
    <property type="entry name" value="Glyco_trans_1"/>
</dbReference>
<dbReference type="CDD" id="cd03820">
    <property type="entry name" value="GT4_AmsD-like"/>
    <property type="match status" value="1"/>
</dbReference>
<comment type="caution">
    <text evidence="6">The sequence shown here is derived from an EMBL/GenBank/DDBJ whole genome shotgun (WGS) entry which is preliminary data.</text>
</comment>
<evidence type="ECO:0000259" key="4">
    <source>
        <dbReference type="Pfam" id="PF00534"/>
    </source>
</evidence>
<dbReference type="GO" id="GO:0016757">
    <property type="term" value="F:glycosyltransferase activity"/>
    <property type="evidence" value="ECO:0007669"/>
    <property type="project" value="UniProtKB-KW"/>
</dbReference>
<accession>A0ABT6ZR68</accession>
<evidence type="ECO:0000256" key="1">
    <source>
        <dbReference type="ARBA" id="ARBA00021292"/>
    </source>
</evidence>
<evidence type="ECO:0000256" key="3">
    <source>
        <dbReference type="ARBA" id="ARBA00022679"/>
    </source>
</evidence>
<protein>
    <recommendedName>
        <fullName evidence="1">D-inositol 3-phosphate glycosyltransferase</fullName>
    </recommendedName>
</protein>
<dbReference type="Pfam" id="PF00534">
    <property type="entry name" value="Glycos_transf_1"/>
    <property type="match status" value="1"/>
</dbReference>